<reference evidence="7 8" key="1">
    <citation type="journal article" date="2005" name="Int. J. Syst. Evol. Microbiol.">
        <title>Halobacillus yeomjeoni sp. nov., isolated from a marine solar saltern in Korea.</title>
        <authorList>
            <person name="Yoon J.H."/>
            <person name="Kang S.J."/>
            <person name="Lee C.H."/>
            <person name="Oh H.W."/>
            <person name="Oh T.K."/>
        </authorList>
    </citation>
    <scope>NUCLEOTIDE SEQUENCE [LARGE SCALE GENOMIC DNA]</scope>
    <source>
        <strain evidence="7 8">KCTC 3957</strain>
    </source>
</reference>
<dbReference type="PANTHER" id="PTHR10695:SF46">
    <property type="entry name" value="BIFUNCTIONAL COENZYME A SYNTHASE-RELATED"/>
    <property type="match status" value="1"/>
</dbReference>
<evidence type="ECO:0000313" key="8">
    <source>
        <dbReference type="Proteomes" id="UP000614490"/>
    </source>
</evidence>
<keyword evidence="5" id="KW-0963">Cytoplasm</keyword>
<comment type="pathway">
    <text evidence="5">Cofactor biosynthesis; coenzyme A biosynthesis; CoA from (R)-pantothenate: step 5/5.</text>
</comment>
<dbReference type="PROSITE" id="PS51219">
    <property type="entry name" value="DPCK"/>
    <property type="match status" value="1"/>
</dbReference>
<dbReference type="InterPro" id="IPR027417">
    <property type="entry name" value="P-loop_NTPase"/>
</dbReference>
<evidence type="ECO:0000256" key="2">
    <source>
        <dbReference type="ARBA" id="ARBA00022741"/>
    </source>
</evidence>
<keyword evidence="5 7" id="KW-0808">Transferase</keyword>
<evidence type="ECO:0000256" key="3">
    <source>
        <dbReference type="ARBA" id="ARBA00022840"/>
    </source>
</evidence>
<comment type="catalytic activity">
    <reaction evidence="5">
        <text>3'-dephospho-CoA + ATP = ADP + CoA + H(+)</text>
        <dbReference type="Rhea" id="RHEA:18245"/>
        <dbReference type="ChEBI" id="CHEBI:15378"/>
        <dbReference type="ChEBI" id="CHEBI:30616"/>
        <dbReference type="ChEBI" id="CHEBI:57287"/>
        <dbReference type="ChEBI" id="CHEBI:57328"/>
        <dbReference type="ChEBI" id="CHEBI:456216"/>
        <dbReference type="EC" id="2.7.1.24"/>
    </reaction>
</comment>
<sequence length="200" mass="23002">MTVVVGLTGSIASGKSTVSNMFRNLNIPVIDADQLSREVVEPEQPAYEKIVRLFGEEVLHDDGAINRKKLGKIIFGNKEKRKALNEIVHPEVRKEMVHRRDFYKTQQYPAVVWDIPLLFESNLTSYVDRTLVVYVDEETQLKRLMERDQSSREDAEQRINSQMSLNEKAEMADAVIDNNGTVDESFEQLKSILAKWNIVY</sequence>
<dbReference type="AlphaFoldDB" id="A0A931HVH4"/>
<keyword evidence="4 5" id="KW-0173">Coenzyme A biosynthesis</keyword>
<dbReference type="GO" id="GO:0005737">
    <property type="term" value="C:cytoplasm"/>
    <property type="evidence" value="ECO:0007669"/>
    <property type="project" value="UniProtKB-SubCell"/>
</dbReference>
<dbReference type="GO" id="GO:0005524">
    <property type="term" value="F:ATP binding"/>
    <property type="evidence" value="ECO:0007669"/>
    <property type="project" value="UniProtKB-UniRule"/>
</dbReference>
<dbReference type="GO" id="GO:0015937">
    <property type="term" value="P:coenzyme A biosynthetic process"/>
    <property type="evidence" value="ECO:0007669"/>
    <property type="project" value="UniProtKB-UniRule"/>
</dbReference>
<dbReference type="Proteomes" id="UP000614490">
    <property type="component" value="Unassembled WGS sequence"/>
</dbReference>
<comment type="similarity">
    <text evidence="1 5">Belongs to the CoaE family.</text>
</comment>
<dbReference type="Pfam" id="PF01121">
    <property type="entry name" value="CoaE"/>
    <property type="match status" value="1"/>
</dbReference>
<evidence type="ECO:0000256" key="1">
    <source>
        <dbReference type="ARBA" id="ARBA00009018"/>
    </source>
</evidence>
<dbReference type="InterPro" id="IPR001977">
    <property type="entry name" value="Depp_CoAkinase"/>
</dbReference>
<evidence type="ECO:0000256" key="6">
    <source>
        <dbReference type="NCBIfam" id="TIGR00152"/>
    </source>
</evidence>
<comment type="subcellular location">
    <subcellularLocation>
        <location evidence="5">Cytoplasm</location>
    </subcellularLocation>
</comment>
<dbReference type="EMBL" id="JADZSC010000001">
    <property type="protein sequence ID" value="MBH0230118.1"/>
    <property type="molecule type" value="Genomic_DNA"/>
</dbReference>
<gene>
    <name evidence="5" type="primary">coaE</name>
    <name evidence="7" type="ORF">H0267_07805</name>
</gene>
<dbReference type="EC" id="2.7.1.24" evidence="5 6"/>
<keyword evidence="2 5" id="KW-0547">Nucleotide-binding</keyword>
<evidence type="ECO:0000256" key="5">
    <source>
        <dbReference type="HAMAP-Rule" id="MF_00376"/>
    </source>
</evidence>
<organism evidence="7 8">
    <name type="scientific">Halobacillus yeomjeoni</name>
    <dbReference type="NCBI Taxonomy" id="311194"/>
    <lineage>
        <taxon>Bacteria</taxon>
        <taxon>Bacillati</taxon>
        <taxon>Bacillota</taxon>
        <taxon>Bacilli</taxon>
        <taxon>Bacillales</taxon>
        <taxon>Bacillaceae</taxon>
        <taxon>Halobacillus</taxon>
    </lineage>
</organism>
<comment type="function">
    <text evidence="5">Catalyzes the phosphorylation of the 3'-hydroxyl group of dephosphocoenzyme A to form coenzyme A.</text>
</comment>
<keyword evidence="5 7" id="KW-0418">Kinase</keyword>
<evidence type="ECO:0000256" key="4">
    <source>
        <dbReference type="ARBA" id="ARBA00022993"/>
    </source>
</evidence>
<dbReference type="FunFam" id="3.40.50.300:FF:000485">
    <property type="entry name" value="Dephospho-CoA kinase CAB5"/>
    <property type="match status" value="1"/>
</dbReference>
<keyword evidence="3 5" id="KW-0067">ATP-binding</keyword>
<dbReference type="SUPFAM" id="SSF52540">
    <property type="entry name" value="P-loop containing nucleoside triphosphate hydrolases"/>
    <property type="match status" value="1"/>
</dbReference>
<dbReference type="NCBIfam" id="TIGR00152">
    <property type="entry name" value="dephospho-CoA kinase"/>
    <property type="match status" value="1"/>
</dbReference>
<keyword evidence="8" id="KW-1185">Reference proteome</keyword>
<feature type="binding site" evidence="5">
    <location>
        <begin position="12"/>
        <end position="17"/>
    </location>
    <ligand>
        <name>ATP</name>
        <dbReference type="ChEBI" id="CHEBI:30616"/>
    </ligand>
</feature>
<protein>
    <recommendedName>
        <fullName evidence="5 6">Dephospho-CoA kinase</fullName>
        <ecNumber evidence="5 6">2.7.1.24</ecNumber>
    </recommendedName>
    <alternativeName>
        <fullName evidence="5">Dephosphocoenzyme A kinase</fullName>
    </alternativeName>
</protein>
<comment type="caution">
    <text evidence="7">The sequence shown here is derived from an EMBL/GenBank/DDBJ whole genome shotgun (WGS) entry which is preliminary data.</text>
</comment>
<dbReference type="GO" id="GO:0004140">
    <property type="term" value="F:dephospho-CoA kinase activity"/>
    <property type="evidence" value="ECO:0007669"/>
    <property type="project" value="UniProtKB-UniRule"/>
</dbReference>
<dbReference type="RefSeq" id="WP_197316681.1">
    <property type="nucleotide sequence ID" value="NZ_JADZSC010000001.1"/>
</dbReference>
<dbReference type="CDD" id="cd02022">
    <property type="entry name" value="DPCK"/>
    <property type="match status" value="1"/>
</dbReference>
<dbReference type="PANTHER" id="PTHR10695">
    <property type="entry name" value="DEPHOSPHO-COA KINASE-RELATED"/>
    <property type="match status" value="1"/>
</dbReference>
<dbReference type="Gene3D" id="3.40.50.300">
    <property type="entry name" value="P-loop containing nucleotide triphosphate hydrolases"/>
    <property type="match status" value="1"/>
</dbReference>
<accession>A0A931HVH4</accession>
<proteinExistence type="inferred from homology"/>
<name>A0A931HVH4_9BACI</name>
<dbReference type="HAMAP" id="MF_00376">
    <property type="entry name" value="Dephospho_CoA_kinase"/>
    <property type="match status" value="1"/>
</dbReference>
<evidence type="ECO:0000313" key="7">
    <source>
        <dbReference type="EMBL" id="MBH0230118.1"/>
    </source>
</evidence>